<comment type="similarity">
    <text evidence="2">Belongs to the 'phage' integrase family.</text>
</comment>
<evidence type="ECO:0000256" key="1">
    <source>
        <dbReference type="ARBA" id="ARBA00003283"/>
    </source>
</evidence>
<keyword evidence="5" id="KW-0233">DNA recombination</keyword>
<comment type="function">
    <text evidence="1">Site-specific tyrosine recombinase, which acts by catalyzing the cutting and rejoining of the recombining DNA molecules.</text>
</comment>
<evidence type="ECO:0000313" key="9">
    <source>
        <dbReference type="EMBL" id="MQL53986.1"/>
    </source>
</evidence>
<organism evidence="9 10">
    <name type="scientific">Desulfofundulus thermobenzoicus</name>
    <dbReference type="NCBI Taxonomy" id="29376"/>
    <lineage>
        <taxon>Bacteria</taxon>
        <taxon>Bacillati</taxon>
        <taxon>Bacillota</taxon>
        <taxon>Clostridia</taxon>
        <taxon>Eubacteriales</taxon>
        <taxon>Peptococcaceae</taxon>
        <taxon>Desulfofundulus</taxon>
    </lineage>
</organism>
<evidence type="ECO:0000256" key="5">
    <source>
        <dbReference type="ARBA" id="ARBA00023172"/>
    </source>
</evidence>
<comment type="caution">
    <text evidence="9">The sequence shown here is derived from an EMBL/GenBank/DDBJ whole genome shotgun (WGS) entry which is preliminary data.</text>
</comment>
<dbReference type="OrthoDB" id="9771888at2"/>
<dbReference type="InterPro" id="IPR002104">
    <property type="entry name" value="Integrase_catalytic"/>
</dbReference>
<evidence type="ECO:0000256" key="2">
    <source>
        <dbReference type="ARBA" id="ARBA00008857"/>
    </source>
</evidence>
<dbReference type="GO" id="GO:0015074">
    <property type="term" value="P:DNA integration"/>
    <property type="evidence" value="ECO:0007669"/>
    <property type="project" value="UniProtKB-KW"/>
</dbReference>
<proteinExistence type="inferred from homology"/>
<evidence type="ECO:0000313" key="10">
    <source>
        <dbReference type="Proteomes" id="UP000441717"/>
    </source>
</evidence>
<dbReference type="Proteomes" id="UP000441717">
    <property type="component" value="Unassembled WGS sequence"/>
</dbReference>
<feature type="domain" description="Core-binding (CB)" evidence="8">
    <location>
        <begin position="1"/>
        <end position="97"/>
    </location>
</feature>
<dbReference type="InterPro" id="IPR013762">
    <property type="entry name" value="Integrase-like_cat_sf"/>
</dbReference>
<gene>
    <name evidence="9" type="ORF">GFC01_17340</name>
</gene>
<reference evidence="9 10" key="1">
    <citation type="submission" date="2019-10" db="EMBL/GenBank/DDBJ databases">
        <title>Comparative genomics of sulfur disproportionating microorganisms.</title>
        <authorList>
            <person name="Ward L.M."/>
            <person name="Bertran E."/>
            <person name="Johnston D."/>
        </authorList>
    </citation>
    <scope>NUCLEOTIDE SEQUENCE [LARGE SCALE GENOMIC DNA]</scope>
    <source>
        <strain evidence="9 10">DSM 14055</strain>
    </source>
</reference>
<dbReference type="InterPro" id="IPR004107">
    <property type="entry name" value="Integrase_SAM-like_N"/>
</dbReference>
<dbReference type="Gene3D" id="1.10.150.130">
    <property type="match status" value="1"/>
</dbReference>
<dbReference type="InterPro" id="IPR044068">
    <property type="entry name" value="CB"/>
</dbReference>
<dbReference type="Pfam" id="PF00589">
    <property type="entry name" value="Phage_integrase"/>
    <property type="match status" value="1"/>
</dbReference>
<sequence>MKPTDFAYSLTSYLSKYLPGEVGASSNTVQSYRDTFSLLLKYCASEKGVPVEKLTLNQLDRRLIEGFLSWLEDERKCSASTRNQRLAAIHAFFKYLQLEQPHSLYQYQQILSIPMKKVRKKSINYLNLDAIKNLLDMPDRNTKDGRRDLVLLSLIYDSGARVQEIADVKVADIRLHPPATVKLTGKGNKTRIVPLMEPMVKLLEQYLKDNKLYLPQCNEYPLFRNSGGNKLTRSGIAYILKKYFSKAKELFPECFPDAISPHVLRHSKAMHLLQSGVNLIYIRDLLGHVNVQTTEIYAKADSSMKRKALEKAYADVVSDELPVWQQNADLLEWLQNLGK</sequence>
<dbReference type="SUPFAM" id="SSF56349">
    <property type="entry name" value="DNA breaking-rejoining enzymes"/>
    <property type="match status" value="1"/>
</dbReference>
<dbReference type="Pfam" id="PF02899">
    <property type="entry name" value="Phage_int_SAM_1"/>
    <property type="match status" value="1"/>
</dbReference>
<evidence type="ECO:0000259" key="7">
    <source>
        <dbReference type="PROSITE" id="PS51898"/>
    </source>
</evidence>
<evidence type="ECO:0000256" key="4">
    <source>
        <dbReference type="ARBA" id="ARBA00023125"/>
    </source>
</evidence>
<dbReference type="InterPro" id="IPR011010">
    <property type="entry name" value="DNA_brk_join_enz"/>
</dbReference>
<name>A0A6N7IV44_9FIRM</name>
<evidence type="ECO:0000256" key="3">
    <source>
        <dbReference type="ARBA" id="ARBA00022908"/>
    </source>
</evidence>
<feature type="domain" description="Tyr recombinase" evidence="7">
    <location>
        <begin position="121"/>
        <end position="310"/>
    </location>
</feature>
<dbReference type="Gene3D" id="1.10.443.10">
    <property type="entry name" value="Intergrase catalytic core"/>
    <property type="match status" value="1"/>
</dbReference>
<dbReference type="InterPro" id="IPR050090">
    <property type="entry name" value="Tyrosine_recombinase_XerCD"/>
</dbReference>
<keyword evidence="3" id="KW-0229">DNA integration</keyword>
<dbReference type="InterPro" id="IPR010998">
    <property type="entry name" value="Integrase_recombinase_N"/>
</dbReference>
<dbReference type="RefSeq" id="WP_152948433.1">
    <property type="nucleotide sequence ID" value="NZ_WHYR01000093.1"/>
</dbReference>
<dbReference type="PROSITE" id="PS51900">
    <property type="entry name" value="CB"/>
    <property type="match status" value="1"/>
</dbReference>
<keyword evidence="4 6" id="KW-0238">DNA-binding</keyword>
<dbReference type="CDD" id="cd01182">
    <property type="entry name" value="INT_RitC_C_like"/>
    <property type="match status" value="1"/>
</dbReference>
<dbReference type="PANTHER" id="PTHR30349">
    <property type="entry name" value="PHAGE INTEGRASE-RELATED"/>
    <property type="match status" value="1"/>
</dbReference>
<dbReference type="GO" id="GO:0003677">
    <property type="term" value="F:DNA binding"/>
    <property type="evidence" value="ECO:0007669"/>
    <property type="project" value="UniProtKB-UniRule"/>
</dbReference>
<dbReference type="AlphaFoldDB" id="A0A6N7IV44"/>
<keyword evidence="10" id="KW-1185">Reference proteome</keyword>
<accession>A0A6N7IV44</accession>
<dbReference type="GO" id="GO:0006310">
    <property type="term" value="P:DNA recombination"/>
    <property type="evidence" value="ECO:0007669"/>
    <property type="project" value="UniProtKB-KW"/>
</dbReference>
<dbReference type="EMBL" id="WHYR01000093">
    <property type="protein sequence ID" value="MQL53986.1"/>
    <property type="molecule type" value="Genomic_DNA"/>
</dbReference>
<evidence type="ECO:0000256" key="6">
    <source>
        <dbReference type="PROSITE-ProRule" id="PRU01248"/>
    </source>
</evidence>
<dbReference type="PANTHER" id="PTHR30349:SF41">
    <property type="entry name" value="INTEGRASE_RECOMBINASE PROTEIN MJ0367-RELATED"/>
    <property type="match status" value="1"/>
</dbReference>
<evidence type="ECO:0000259" key="8">
    <source>
        <dbReference type="PROSITE" id="PS51900"/>
    </source>
</evidence>
<protein>
    <submittedName>
        <fullName evidence="9">Tyrosine-type recombinase/integrase</fullName>
    </submittedName>
</protein>
<dbReference type="PROSITE" id="PS51898">
    <property type="entry name" value="TYR_RECOMBINASE"/>
    <property type="match status" value="1"/>
</dbReference>